<dbReference type="InterPro" id="IPR000326">
    <property type="entry name" value="PAP2/HPO"/>
</dbReference>
<evidence type="ECO:0000256" key="7">
    <source>
        <dbReference type="SAM" id="Phobius"/>
    </source>
</evidence>
<gene>
    <name evidence="9" type="ORF">GCM10010151_27200</name>
</gene>
<name>A0ABN0WFS1_9ACTN</name>
<evidence type="ECO:0000256" key="6">
    <source>
        <dbReference type="ARBA" id="ARBA00023136"/>
    </source>
</evidence>
<dbReference type="Pfam" id="PF01569">
    <property type="entry name" value="PAP2"/>
    <property type="match status" value="1"/>
</dbReference>
<evidence type="ECO:0000259" key="8">
    <source>
        <dbReference type="SMART" id="SM00014"/>
    </source>
</evidence>
<comment type="caution">
    <text evidence="9">The sequence shown here is derived from an EMBL/GenBank/DDBJ whole genome shotgun (WGS) entry which is preliminary data.</text>
</comment>
<feature type="transmembrane region" description="Helical" evidence="7">
    <location>
        <begin position="153"/>
        <end position="171"/>
    </location>
</feature>
<dbReference type="PANTHER" id="PTHR14969:SF62">
    <property type="entry name" value="DECAPRENYLPHOSPHORYL-5-PHOSPHORIBOSE PHOSPHATASE RV3807C-RELATED"/>
    <property type="match status" value="1"/>
</dbReference>
<evidence type="ECO:0000256" key="4">
    <source>
        <dbReference type="ARBA" id="ARBA00022801"/>
    </source>
</evidence>
<evidence type="ECO:0000313" key="9">
    <source>
        <dbReference type="EMBL" id="GAA0336125.1"/>
    </source>
</evidence>
<evidence type="ECO:0000256" key="1">
    <source>
        <dbReference type="ARBA" id="ARBA00004651"/>
    </source>
</evidence>
<dbReference type="EMBL" id="BAAABM010000017">
    <property type="protein sequence ID" value="GAA0336125.1"/>
    <property type="molecule type" value="Genomic_DNA"/>
</dbReference>
<feature type="transmembrane region" description="Helical" evidence="7">
    <location>
        <begin position="62"/>
        <end position="80"/>
    </location>
</feature>
<dbReference type="Gene3D" id="1.20.144.10">
    <property type="entry name" value="Phosphatidic acid phosphatase type 2/haloperoxidase"/>
    <property type="match status" value="1"/>
</dbReference>
<keyword evidence="5 7" id="KW-1133">Transmembrane helix</keyword>
<sequence length="177" mass="18622">MRWVHRADERVMRAVTSAGCAALDEVMPRASRLADQLLVWWLIAAALRAGGGRRSRRAAGRAALAMCVAGTLANGVRLYVFDRERPPEALSGRRPGRVPDSPGFPSGHSAGAAAFAATLVCEAPWPVSVPVAALASLVAYSRVYTGAHYPGDVATGAAMGVTVALAVHGLIPEKRRR</sequence>
<keyword evidence="4" id="KW-0378">Hydrolase</keyword>
<keyword evidence="3 7" id="KW-0812">Transmembrane</keyword>
<accession>A0ABN0WFS1</accession>
<dbReference type="InterPro" id="IPR036938">
    <property type="entry name" value="PAP2/HPO_sf"/>
</dbReference>
<keyword evidence="10" id="KW-1185">Reference proteome</keyword>
<keyword evidence="2" id="KW-1003">Cell membrane</keyword>
<dbReference type="SMART" id="SM00014">
    <property type="entry name" value="acidPPc"/>
    <property type="match status" value="1"/>
</dbReference>
<protein>
    <recommendedName>
        <fullName evidence="8">Phosphatidic acid phosphatase type 2/haloperoxidase domain-containing protein</fullName>
    </recommendedName>
</protein>
<evidence type="ECO:0000256" key="2">
    <source>
        <dbReference type="ARBA" id="ARBA00022475"/>
    </source>
</evidence>
<keyword evidence="6 7" id="KW-0472">Membrane</keyword>
<feature type="domain" description="Phosphatidic acid phosphatase type 2/haloperoxidase" evidence="8">
    <location>
        <begin position="59"/>
        <end position="168"/>
    </location>
</feature>
<dbReference type="SUPFAM" id="SSF48317">
    <property type="entry name" value="Acid phosphatase/Vanadium-dependent haloperoxidase"/>
    <property type="match status" value="1"/>
</dbReference>
<dbReference type="PANTHER" id="PTHR14969">
    <property type="entry name" value="SPHINGOSINE-1-PHOSPHATE PHOSPHOHYDROLASE"/>
    <property type="match status" value="1"/>
</dbReference>
<dbReference type="CDD" id="cd01610">
    <property type="entry name" value="PAP2_like"/>
    <property type="match status" value="1"/>
</dbReference>
<reference evidence="9 10" key="1">
    <citation type="journal article" date="2019" name="Int. J. Syst. Evol. Microbiol.">
        <title>The Global Catalogue of Microorganisms (GCM) 10K type strain sequencing project: providing services to taxonomists for standard genome sequencing and annotation.</title>
        <authorList>
            <consortium name="The Broad Institute Genomics Platform"/>
            <consortium name="The Broad Institute Genome Sequencing Center for Infectious Disease"/>
            <person name="Wu L."/>
            <person name="Ma J."/>
        </authorList>
    </citation>
    <scope>NUCLEOTIDE SEQUENCE [LARGE SCALE GENOMIC DNA]</scope>
    <source>
        <strain evidence="9 10">JCM 3146</strain>
    </source>
</reference>
<evidence type="ECO:0000256" key="3">
    <source>
        <dbReference type="ARBA" id="ARBA00022692"/>
    </source>
</evidence>
<dbReference type="Proteomes" id="UP001501822">
    <property type="component" value="Unassembled WGS sequence"/>
</dbReference>
<evidence type="ECO:0000256" key="5">
    <source>
        <dbReference type="ARBA" id="ARBA00022989"/>
    </source>
</evidence>
<dbReference type="RefSeq" id="WP_252807234.1">
    <property type="nucleotide sequence ID" value="NZ_BAAABM010000017.1"/>
</dbReference>
<comment type="subcellular location">
    <subcellularLocation>
        <location evidence="1">Cell membrane</location>
        <topology evidence="1">Multi-pass membrane protein</topology>
    </subcellularLocation>
</comment>
<evidence type="ECO:0000313" key="10">
    <source>
        <dbReference type="Proteomes" id="UP001501822"/>
    </source>
</evidence>
<proteinExistence type="predicted"/>
<organism evidence="9 10">
    <name type="scientific">Actinoallomurus spadix</name>
    <dbReference type="NCBI Taxonomy" id="79912"/>
    <lineage>
        <taxon>Bacteria</taxon>
        <taxon>Bacillati</taxon>
        <taxon>Actinomycetota</taxon>
        <taxon>Actinomycetes</taxon>
        <taxon>Streptosporangiales</taxon>
        <taxon>Thermomonosporaceae</taxon>
        <taxon>Actinoallomurus</taxon>
    </lineage>
</organism>